<evidence type="ECO:0000313" key="2">
    <source>
        <dbReference type="Proteomes" id="UP001501303"/>
    </source>
</evidence>
<comment type="caution">
    <text evidence="1">The sequence shown here is derived from an EMBL/GenBank/DDBJ whole genome shotgun (WGS) entry which is preliminary data.</text>
</comment>
<protein>
    <submittedName>
        <fullName evidence="1">Uncharacterized protein</fullName>
    </submittedName>
</protein>
<name>A0ABP5A1K7_9ACTN</name>
<proteinExistence type="predicted"/>
<reference evidence="2" key="1">
    <citation type="journal article" date="2019" name="Int. J. Syst. Evol. Microbiol.">
        <title>The Global Catalogue of Microorganisms (GCM) 10K type strain sequencing project: providing services to taxonomists for standard genome sequencing and annotation.</title>
        <authorList>
            <consortium name="The Broad Institute Genomics Platform"/>
            <consortium name="The Broad Institute Genome Sequencing Center for Infectious Disease"/>
            <person name="Wu L."/>
            <person name="Ma J."/>
        </authorList>
    </citation>
    <scope>NUCLEOTIDE SEQUENCE [LARGE SCALE GENOMIC DNA]</scope>
    <source>
        <strain evidence="2">JCM 13581</strain>
    </source>
</reference>
<sequence>MLALARSDDFLPDIRHAFDAVTLAAAIAMSLMEHEKWEQATWQAQVSLAVKLLEGPGQALTSALLISTGYQTESYSELRHKNSNHLLVKAREHADLRPLLEGFNGQLRNAEAHLMLRFSSHGVTLLTKRDEKYLSWEEFLDQVIAAVESAEACLLALAHMLSRHGIAVPGGGASSSFSATSKQMVVAALLHQGCRDIDVDNQDHRWTVRLTAPGNLELLDLTSYATLYLPRSVERLTIVIIRSDGIHTLDGSLSFLRAFLEIAPTDSERPLMARARMQCLWTHNGAPWAPASTLRYYAAVYGLEALRCKKSASAIAELRALRSLAGETNDHELADTLTAAIRLVRLEGSPRTRTAPPIRQLQSWIQGKAPKLPS</sequence>
<dbReference type="Proteomes" id="UP001501303">
    <property type="component" value="Unassembled WGS sequence"/>
</dbReference>
<dbReference type="EMBL" id="BAAAMJ010000006">
    <property type="protein sequence ID" value="GAA1898860.1"/>
    <property type="molecule type" value="Genomic_DNA"/>
</dbReference>
<keyword evidence="2" id="KW-1185">Reference proteome</keyword>
<gene>
    <name evidence="1" type="ORF">GCM10009716_05860</name>
</gene>
<accession>A0ABP5A1K7</accession>
<organism evidence="1 2">
    <name type="scientific">Streptomyces sodiiphilus</name>
    <dbReference type="NCBI Taxonomy" id="226217"/>
    <lineage>
        <taxon>Bacteria</taxon>
        <taxon>Bacillati</taxon>
        <taxon>Actinomycetota</taxon>
        <taxon>Actinomycetes</taxon>
        <taxon>Kitasatosporales</taxon>
        <taxon>Streptomycetaceae</taxon>
        <taxon>Streptomyces</taxon>
    </lineage>
</organism>
<evidence type="ECO:0000313" key="1">
    <source>
        <dbReference type="EMBL" id="GAA1898860.1"/>
    </source>
</evidence>